<evidence type="ECO:0000313" key="11">
    <source>
        <dbReference type="Proteomes" id="UP000245055"/>
    </source>
</evidence>
<dbReference type="InterPro" id="IPR012334">
    <property type="entry name" value="Pectin_lyas_fold"/>
</dbReference>
<keyword evidence="6" id="KW-0119">Carbohydrate metabolism</keyword>
<dbReference type="GO" id="GO:0005576">
    <property type="term" value="C:extracellular region"/>
    <property type="evidence" value="ECO:0007669"/>
    <property type="project" value="UniProtKB-SubCell"/>
</dbReference>
<evidence type="ECO:0000256" key="6">
    <source>
        <dbReference type="RuleBase" id="RU361173"/>
    </source>
</evidence>
<feature type="domain" description="Pectate lyase" evidence="8">
    <location>
        <begin position="60"/>
        <end position="281"/>
    </location>
</feature>
<dbReference type="InterPro" id="IPR011050">
    <property type="entry name" value="Pectin_lyase_fold/virulence"/>
</dbReference>
<keyword evidence="3 6" id="KW-0964">Secreted</keyword>
<comment type="similarity">
    <text evidence="6">Belongs to the polysaccharide lyase 1 family.</text>
</comment>
<dbReference type="GO" id="GO:0000272">
    <property type="term" value="P:polysaccharide catabolic process"/>
    <property type="evidence" value="ECO:0007669"/>
    <property type="project" value="UniProtKB-KW"/>
</dbReference>
<name>A0AAP2GA93_9GAMM</name>
<keyword evidence="4 7" id="KW-0732">Signal</keyword>
<evidence type="ECO:0000256" key="5">
    <source>
        <dbReference type="ARBA" id="ARBA00023239"/>
    </source>
</evidence>
<comment type="caution">
    <text evidence="9">The sequence shown here is derived from an EMBL/GenBank/DDBJ whole genome shotgun (WGS) entry which is preliminary data.</text>
</comment>
<dbReference type="Proteomes" id="UP000266633">
    <property type="component" value="Unassembled WGS sequence"/>
</dbReference>
<evidence type="ECO:0000256" key="2">
    <source>
        <dbReference type="ARBA" id="ARBA00005220"/>
    </source>
</evidence>
<dbReference type="InterPro" id="IPR045032">
    <property type="entry name" value="PEL"/>
</dbReference>
<dbReference type="Gene3D" id="2.160.20.10">
    <property type="entry name" value="Single-stranded right-handed beta-helix, Pectin lyase-like"/>
    <property type="match status" value="1"/>
</dbReference>
<proteinExistence type="inferred from homology"/>
<protein>
    <submittedName>
        <fullName evidence="9">Pectate lyase</fullName>
    </submittedName>
</protein>
<dbReference type="InterPro" id="IPR002022">
    <property type="entry name" value="Pec_lyase"/>
</dbReference>
<evidence type="ECO:0000256" key="4">
    <source>
        <dbReference type="ARBA" id="ARBA00022729"/>
    </source>
</evidence>
<evidence type="ECO:0000313" key="10">
    <source>
        <dbReference type="EMBL" id="RJL72155.1"/>
    </source>
</evidence>
<dbReference type="AlphaFoldDB" id="A0AAP2GA93"/>
<reference evidence="9 11" key="1">
    <citation type="submission" date="2018-05" db="EMBL/GenBank/DDBJ databases">
        <title>Genomic diversity of pathogens causing Blackleg of Potato in Pakistan.</title>
        <authorList>
            <person name="Sarfraz S."/>
            <person name="Riaz K."/>
            <person name="Oulghazi S."/>
            <person name="Cigna J."/>
            <person name="Sahi S.T."/>
            <person name="Khan S.H."/>
            <person name="Hameed A."/>
            <person name="Faure D."/>
        </authorList>
    </citation>
    <scope>NUCLEOTIDE SEQUENCE [LARGE SCALE GENOMIC DNA]</scope>
    <source>
        <strain evidence="9 11">SS70</strain>
    </source>
</reference>
<comment type="pathway">
    <text evidence="2">Glycan metabolism; pectin degradation; 2-dehydro-3-deoxy-D-gluconate from pectin: step 2/5.</text>
</comment>
<sequence length="310" mass="34821">MRKTAMPKSTVMPAIDTAFSRRYLLKLAVLLPVFPYARTAQADSGVTGYAKIKQVSGGGVGGETVYVNNVKALAFHLGGPAHKNIIITCTLKAPDKYTILLGSNKTLIGQRPGVTLYNIYLVSSHNQGNVIIKNMTFLHDKKINGNNDIQLRISSGDGYWLDHCNFMGHEWSVNDGAEDKHIYFGENADFITISNCVFANHRYGCIFGYPVDGNSKFKGKPRITICNNYYHNLYVRAPGLFRYGNFIVFENVIREFHLGFTVDGDARVYSSNNHFYSTFKNFSVVDYKQGYLHSQNDNVNGQIINKIWGR</sequence>
<keyword evidence="5 6" id="KW-0456">Lyase</keyword>
<dbReference type="SMART" id="SM00656">
    <property type="entry name" value="Amb_all"/>
    <property type="match status" value="1"/>
</dbReference>
<dbReference type="PANTHER" id="PTHR31683">
    <property type="entry name" value="PECTATE LYASE 18-RELATED"/>
    <property type="match status" value="1"/>
</dbReference>
<evidence type="ECO:0000256" key="1">
    <source>
        <dbReference type="ARBA" id="ARBA00004613"/>
    </source>
</evidence>
<evidence type="ECO:0000256" key="3">
    <source>
        <dbReference type="ARBA" id="ARBA00022525"/>
    </source>
</evidence>
<dbReference type="PANTHER" id="PTHR31683:SF18">
    <property type="entry name" value="PECTATE LYASE 21-RELATED"/>
    <property type="match status" value="1"/>
</dbReference>
<keyword evidence="6" id="KW-0624">Polysaccharide degradation</keyword>
<reference evidence="10 12" key="2">
    <citation type="submission" date="2018-09" db="EMBL/GenBank/DDBJ databases">
        <title>Phylogenetic diversity of Pectobacterium and Dickeya strains causing blackleg disease of potato in Morocco.</title>
        <authorList>
            <person name="Oulghazi S."/>
            <person name="Moumni M."/>
            <person name="Faure D."/>
        </authorList>
    </citation>
    <scope>NUCLEOTIDE SEQUENCE [LARGE SCALE GENOMIC DNA]</scope>
    <source>
        <strain evidence="10 12">S4.16.03.LID</strain>
    </source>
</reference>
<dbReference type="Pfam" id="PF00544">
    <property type="entry name" value="Pectate_lyase_4"/>
    <property type="match status" value="1"/>
</dbReference>
<evidence type="ECO:0000259" key="8">
    <source>
        <dbReference type="SMART" id="SM00656"/>
    </source>
</evidence>
<feature type="signal peptide" evidence="7">
    <location>
        <begin position="1"/>
        <end position="42"/>
    </location>
</feature>
<comment type="subcellular location">
    <subcellularLocation>
        <location evidence="1 6">Secreted</location>
    </subcellularLocation>
</comment>
<dbReference type="EMBL" id="QZDO01000036">
    <property type="protein sequence ID" value="RJL72155.1"/>
    <property type="molecule type" value="Genomic_DNA"/>
</dbReference>
<dbReference type="SUPFAM" id="SSF51126">
    <property type="entry name" value="Pectin lyase-like"/>
    <property type="match status" value="1"/>
</dbReference>
<accession>A0AAP2GA93</accession>
<gene>
    <name evidence="10" type="ORF">D5077_11555</name>
    <name evidence="9" type="ORF">DF213_07365</name>
</gene>
<evidence type="ECO:0000313" key="12">
    <source>
        <dbReference type="Proteomes" id="UP000266633"/>
    </source>
</evidence>
<evidence type="ECO:0000256" key="7">
    <source>
        <dbReference type="SAM" id="SignalP"/>
    </source>
</evidence>
<evidence type="ECO:0000313" key="9">
    <source>
        <dbReference type="EMBL" id="PWD74585.1"/>
    </source>
</evidence>
<feature type="chain" id="PRO_5044474701" evidence="7">
    <location>
        <begin position="43"/>
        <end position="310"/>
    </location>
</feature>
<dbReference type="Proteomes" id="UP000245055">
    <property type="component" value="Unassembled WGS sequence"/>
</dbReference>
<dbReference type="GO" id="GO:0030570">
    <property type="term" value="F:pectate lyase activity"/>
    <property type="evidence" value="ECO:0007669"/>
    <property type="project" value="InterPro"/>
</dbReference>
<dbReference type="EMBL" id="QESZ01000009">
    <property type="protein sequence ID" value="PWD74585.1"/>
    <property type="molecule type" value="Genomic_DNA"/>
</dbReference>
<organism evidence="9 11">
    <name type="scientific">Dickeya dianthicola</name>
    <dbReference type="NCBI Taxonomy" id="204039"/>
    <lineage>
        <taxon>Bacteria</taxon>
        <taxon>Pseudomonadati</taxon>
        <taxon>Pseudomonadota</taxon>
        <taxon>Gammaproteobacteria</taxon>
        <taxon>Enterobacterales</taxon>
        <taxon>Pectobacteriaceae</taxon>
        <taxon>Dickeya</taxon>
    </lineage>
</organism>
<keyword evidence="12" id="KW-1185">Reference proteome</keyword>